<dbReference type="SUPFAM" id="SSF53474">
    <property type="entry name" value="alpha/beta-Hydrolases"/>
    <property type="match status" value="1"/>
</dbReference>
<organism evidence="5 6">
    <name type="scientific">Botryosphaeria dothidea</name>
    <dbReference type="NCBI Taxonomy" id="55169"/>
    <lineage>
        <taxon>Eukaryota</taxon>
        <taxon>Fungi</taxon>
        <taxon>Dikarya</taxon>
        <taxon>Ascomycota</taxon>
        <taxon>Pezizomycotina</taxon>
        <taxon>Dothideomycetes</taxon>
        <taxon>Dothideomycetes incertae sedis</taxon>
        <taxon>Botryosphaeriales</taxon>
        <taxon>Botryosphaeriaceae</taxon>
        <taxon>Botryosphaeria</taxon>
    </lineage>
</organism>
<keyword evidence="6" id="KW-1185">Reference proteome</keyword>
<comment type="caution">
    <text evidence="5">The sequence shown here is derived from an EMBL/GenBank/DDBJ whole genome shotgun (WGS) entry which is preliminary data.</text>
</comment>
<evidence type="ECO:0000256" key="2">
    <source>
        <dbReference type="ARBA" id="ARBA00022801"/>
    </source>
</evidence>
<feature type="signal peptide" evidence="3">
    <location>
        <begin position="1"/>
        <end position="16"/>
    </location>
</feature>
<reference evidence="5" key="1">
    <citation type="submission" date="2020-04" db="EMBL/GenBank/DDBJ databases">
        <title>Genome Assembly and Annotation of Botryosphaeria dothidea sdau 11-99, a Latent Pathogen of Apple Fruit Ring Rot in China.</title>
        <authorList>
            <person name="Yu C."/>
            <person name="Diao Y."/>
            <person name="Lu Q."/>
            <person name="Zhao J."/>
            <person name="Cui S."/>
            <person name="Peng C."/>
            <person name="He B."/>
            <person name="Liu H."/>
        </authorList>
    </citation>
    <scope>NUCLEOTIDE SEQUENCE [LARGE SCALE GENOMIC DNA]</scope>
    <source>
        <strain evidence="5">Sdau11-99</strain>
    </source>
</reference>
<evidence type="ECO:0000313" key="6">
    <source>
        <dbReference type="Proteomes" id="UP000572817"/>
    </source>
</evidence>
<evidence type="ECO:0000313" key="5">
    <source>
        <dbReference type="EMBL" id="KAF4308170.1"/>
    </source>
</evidence>
<dbReference type="EMBL" id="WWBZ02000022">
    <property type="protein sequence ID" value="KAF4308170.1"/>
    <property type="molecule type" value="Genomic_DNA"/>
</dbReference>
<protein>
    <recommendedName>
        <fullName evidence="3">Carboxylic ester hydrolase</fullName>
        <ecNumber evidence="3">3.1.1.-</ecNumber>
    </recommendedName>
</protein>
<keyword evidence="3" id="KW-0732">Signal</keyword>
<comment type="similarity">
    <text evidence="1 3">Belongs to the type-B carboxylesterase/lipase family.</text>
</comment>
<dbReference type="EC" id="3.1.1.-" evidence="3"/>
<dbReference type="InterPro" id="IPR002018">
    <property type="entry name" value="CarbesteraseB"/>
</dbReference>
<proteinExistence type="inferred from homology"/>
<dbReference type="InterPro" id="IPR019819">
    <property type="entry name" value="Carboxylesterase_B_CS"/>
</dbReference>
<dbReference type="InterPro" id="IPR050309">
    <property type="entry name" value="Type-B_Carboxylest/Lipase"/>
</dbReference>
<dbReference type="PROSITE" id="PS00941">
    <property type="entry name" value="CARBOXYLESTERASE_B_2"/>
    <property type="match status" value="1"/>
</dbReference>
<feature type="domain" description="Carboxylesterase type B" evidence="4">
    <location>
        <begin position="159"/>
        <end position="672"/>
    </location>
</feature>
<dbReference type="Proteomes" id="UP000572817">
    <property type="component" value="Unassembled WGS sequence"/>
</dbReference>
<sequence length="678" mass="73419">MFPALIVAASVPCALAASSGVAVLFQNDGNWTSHAEKPSALLAHDYASYDEADEACASYGETLLDCDQVSEFQDQLNYQAYLGNVADDDLLWTSCEDTPLVSLTGESASAGDAAVPHRFLCTNGAPLVSKVDTDYSVYPRVNTSANSTTFTGLRDHMAFRFLGIPFAQPPVDSLRFKVAEPWTGSYVNATKYSAACIQNGWFDGNEHGLNPWGNSEDCLYLNVYTPEIPDADVNASTPLKPVMFWLHGGGQVTGTAVDSTFDGASLASRSDVVVVTTNYRLNIFGYLSLNDDAVPGNFATSDKIEALKWVKKYISGFGGNPNNITIFGQSAGGGSVIDLVTSPKAEGLFDGAITMSGGRGWAGTQEDAADQATPYIQPYCNSTGVERLECLQKLPTDTLLNITTQLSTWRTVIDGNYTLDIPIAQVAKGRQAINPVKFMLGFMPEEGQSLMETAVAPNATSFPDALDAVVAGSSGPGSIKDSILNSGLWLIGNETVSNGSTVYADVYNASVDVVSDLILTCYGSQFASVGAATNAFGSMHVYILERAYAMSYYNWYDLCTFPVGEPDTPYYRCHSGDLYEIFGTYYLFDQPVRVAEDIYFTNAAQDMWGSFARTGNPNVNKNYLEARGYNSTIDFFSDWTWPEFNISSPQVASVQYPESSVTTLPEQKHCSFLNPLLF</sequence>
<dbReference type="OrthoDB" id="408631at2759"/>
<dbReference type="GO" id="GO:0016787">
    <property type="term" value="F:hydrolase activity"/>
    <property type="evidence" value="ECO:0007669"/>
    <property type="project" value="UniProtKB-KW"/>
</dbReference>
<dbReference type="AlphaFoldDB" id="A0A8H4N3Z6"/>
<dbReference type="PROSITE" id="PS00122">
    <property type="entry name" value="CARBOXYLESTERASE_B_1"/>
    <property type="match status" value="1"/>
</dbReference>
<dbReference type="InterPro" id="IPR029058">
    <property type="entry name" value="AB_hydrolase_fold"/>
</dbReference>
<dbReference type="Pfam" id="PF00135">
    <property type="entry name" value="COesterase"/>
    <property type="match status" value="1"/>
</dbReference>
<feature type="chain" id="PRO_5034696867" description="Carboxylic ester hydrolase" evidence="3">
    <location>
        <begin position="17"/>
        <end position="678"/>
    </location>
</feature>
<dbReference type="InterPro" id="IPR019826">
    <property type="entry name" value="Carboxylesterase_B_AS"/>
</dbReference>
<dbReference type="PANTHER" id="PTHR11559">
    <property type="entry name" value="CARBOXYLESTERASE"/>
    <property type="match status" value="1"/>
</dbReference>
<dbReference type="Gene3D" id="3.40.50.1820">
    <property type="entry name" value="alpha/beta hydrolase"/>
    <property type="match status" value="1"/>
</dbReference>
<evidence type="ECO:0000256" key="1">
    <source>
        <dbReference type="ARBA" id="ARBA00005964"/>
    </source>
</evidence>
<accession>A0A8H4N3Z6</accession>
<gene>
    <name evidence="5" type="ORF">GTA08_BOTSDO03860</name>
</gene>
<evidence type="ECO:0000259" key="4">
    <source>
        <dbReference type="Pfam" id="PF00135"/>
    </source>
</evidence>
<name>A0A8H4N3Z6_9PEZI</name>
<keyword evidence="2 3" id="KW-0378">Hydrolase</keyword>
<evidence type="ECO:0000256" key="3">
    <source>
        <dbReference type="RuleBase" id="RU361235"/>
    </source>
</evidence>